<accession>A0ABP7SED9</accession>
<evidence type="ECO:0000313" key="2">
    <source>
        <dbReference type="EMBL" id="GAA4010626.1"/>
    </source>
</evidence>
<dbReference type="EMBL" id="BAAAZD010000002">
    <property type="protein sequence ID" value="GAA4010626.1"/>
    <property type="molecule type" value="Genomic_DNA"/>
</dbReference>
<evidence type="ECO:0000256" key="1">
    <source>
        <dbReference type="SAM" id="SignalP"/>
    </source>
</evidence>
<evidence type="ECO:0000313" key="3">
    <source>
        <dbReference type="Proteomes" id="UP001501310"/>
    </source>
</evidence>
<sequence>MTNLSCARRRAATTAVLFGLLSCIAATASVRASAGTVEPAERHKLPARLSPATVHDGGARPVFSPIPSSFAA</sequence>
<comment type="caution">
    <text evidence="2">The sequence shown here is derived from an EMBL/GenBank/DDBJ whole genome shotgun (WGS) entry which is preliminary data.</text>
</comment>
<reference evidence="3" key="1">
    <citation type="journal article" date="2019" name="Int. J. Syst. Evol. Microbiol.">
        <title>The Global Catalogue of Microorganisms (GCM) 10K type strain sequencing project: providing services to taxonomists for standard genome sequencing and annotation.</title>
        <authorList>
            <consortium name="The Broad Institute Genomics Platform"/>
            <consortium name="The Broad Institute Genome Sequencing Center for Infectious Disease"/>
            <person name="Wu L."/>
            <person name="Ma J."/>
        </authorList>
    </citation>
    <scope>NUCLEOTIDE SEQUENCE [LARGE SCALE GENOMIC DNA]</scope>
    <source>
        <strain evidence="3">JCM 16603</strain>
    </source>
</reference>
<feature type="chain" id="PRO_5045827993" evidence="1">
    <location>
        <begin position="29"/>
        <end position="72"/>
    </location>
</feature>
<organism evidence="2 3">
    <name type="scientific">Sphingomonas humi</name>
    <dbReference type="NCBI Taxonomy" id="335630"/>
    <lineage>
        <taxon>Bacteria</taxon>
        <taxon>Pseudomonadati</taxon>
        <taxon>Pseudomonadota</taxon>
        <taxon>Alphaproteobacteria</taxon>
        <taxon>Sphingomonadales</taxon>
        <taxon>Sphingomonadaceae</taxon>
        <taxon>Sphingomonas</taxon>
    </lineage>
</organism>
<proteinExistence type="predicted"/>
<gene>
    <name evidence="2" type="ORF">GCM10022211_26380</name>
</gene>
<keyword evidence="3" id="KW-1185">Reference proteome</keyword>
<name>A0ABP7SED9_9SPHN</name>
<dbReference type="Proteomes" id="UP001501310">
    <property type="component" value="Unassembled WGS sequence"/>
</dbReference>
<protein>
    <submittedName>
        <fullName evidence="2">Uncharacterized protein</fullName>
    </submittedName>
</protein>
<feature type="signal peptide" evidence="1">
    <location>
        <begin position="1"/>
        <end position="28"/>
    </location>
</feature>
<dbReference type="RefSeq" id="WP_344711116.1">
    <property type="nucleotide sequence ID" value="NZ_BAAAZD010000002.1"/>
</dbReference>
<keyword evidence="1" id="KW-0732">Signal</keyword>